<dbReference type="EMBL" id="CAGS01000126">
    <property type="protein sequence ID" value="CCF83257.1"/>
    <property type="molecule type" value="Genomic_DNA"/>
</dbReference>
<dbReference type="Proteomes" id="UP000004221">
    <property type="component" value="Unassembled WGS sequence"/>
</dbReference>
<name>I4EEZ5_9BACT</name>
<evidence type="ECO:0000313" key="2">
    <source>
        <dbReference type="Proteomes" id="UP000004221"/>
    </source>
</evidence>
<reference evidence="1 2" key="1">
    <citation type="journal article" date="2012" name="ISME J.">
        <title>Nitrification expanded: discovery, physiology and genomics of a nitrite-oxidizing bacterium from the phylum Chloroflexi.</title>
        <authorList>
            <person name="Sorokin D.Y."/>
            <person name="Lucker S."/>
            <person name="Vejmelkova D."/>
            <person name="Kostrikina N.A."/>
            <person name="Kleerebezem R."/>
            <person name="Rijpstra W.I."/>
            <person name="Damste J.S."/>
            <person name="Le Paslier D."/>
            <person name="Muyzer G."/>
            <person name="Wagner M."/>
            <person name="van Loosdrecht M.C."/>
            <person name="Daims H."/>
        </authorList>
    </citation>
    <scope>NUCLEOTIDE SEQUENCE [LARGE SCALE GENOMIC DNA]</scope>
    <source>
        <strain evidence="2">none</strain>
    </source>
</reference>
<proteinExistence type="predicted"/>
<organism evidence="1 2">
    <name type="scientific">Nitrolancea hollandica Lb</name>
    <dbReference type="NCBI Taxonomy" id="1129897"/>
    <lineage>
        <taxon>Bacteria</taxon>
        <taxon>Pseudomonadati</taxon>
        <taxon>Thermomicrobiota</taxon>
        <taxon>Thermomicrobia</taxon>
        <taxon>Sphaerobacterales</taxon>
        <taxon>Sphaerobacterineae</taxon>
        <taxon>Sphaerobacteraceae</taxon>
        <taxon>Nitrolancea</taxon>
    </lineage>
</organism>
<evidence type="ECO:0000313" key="1">
    <source>
        <dbReference type="EMBL" id="CCF83257.1"/>
    </source>
</evidence>
<keyword evidence="2" id="KW-1185">Reference proteome</keyword>
<protein>
    <submittedName>
        <fullName evidence="1">Uncharacterized protein</fullName>
    </submittedName>
</protein>
<gene>
    <name evidence="1" type="ORF">NITHO_2110005</name>
</gene>
<dbReference type="AlphaFoldDB" id="I4EEZ5"/>
<comment type="caution">
    <text evidence="1">The sequence shown here is derived from an EMBL/GenBank/DDBJ whole genome shotgun (WGS) entry which is preliminary data.</text>
</comment>
<accession>I4EEZ5</accession>
<sequence>MLRRGSMAERMNDVAWNCSGHVVFLPDTSDTVPASTINHKIPSILMALYPLAGRSCPAFRCYTYDG</sequence>